<feature type="compositionally biased region" description="Basic and acidic residues" evidence="1">
    <location>
        <begin position="96"/>
        <end position="113"/>
    </location>
</feature>
<proteinExistence type="predicted"/>
<gene>
    <name evidence="2" type="ORF">SAY87_015324</name>
</gene>
<feature type="region of interest" description="Disordered" evidence="1">
    <location>
        <begin position="50"/>
        <end position="183"/>
    </location>
</feature>
<feature type="compositionally biased region" description="Acidic residues" evidence="1">
    <location>
        <begin position="50"/>
        <end position="74"/>
    </location>
</feature>
<dbReference type="Proteomes" id="UP001345219">
    <property type="component" value="Chromosome 12"/>
</dbReference>
<reference evidence="2 3" key="1">
    <citation type="journal article" date="2023" name="Hortic Res">
        <title>Pangenome of water caltrop reveals structural variations and asymmetric subgenome divergence after allopolyploidization.</title>
        <authorList>
            <person name="Zhang X."/>
            <person name="Chen Y."/>
            <person name="Wang L."/>
            <person name="Yuan Y."/>
            <person name="Fang M."/>
            <person name="Shi L."/>
            <person name="Lu R."/>
            <person name="Comes H.P."/>
            <person name="Ma Y."/>
            <person name="Chen Y."/>
            <person name="Huang G."/>
            <person name="Zhou Y."/>
            <person name="Zheng Z."/>
            <person name="Qiu Y."/>
        </authorList>
    </citation>
    <scope>NUCLEOTIDE SEQUENCE [LARGE SCALE GENOMIC DNA]</scope>
    <source>
        <tissue evidence="2">Roots</tissue>
    </source>
</reference>
<evidence type="ECO:0000313" key="2">
    <source>
        <dbReference type="EMBL" id="KAK4748738.1"/>
    </source>
</evidence>
<dbReference type="AlphaFoldDB" id="A0AAN7GQR7"/>
<accession>A0AAN7GQR7</accession>
<dbReference type="EMBL" id="JAXIOK010000019">
    <property type="protein sequence ID" value="KAK4748738.1"/>
    <property type="molecule type" value="Genomic_DNA"/>
</dbReference>
<name>A0AAN7GQR7_9MYRT</name>
<sequence>MVIDERPISLDLKRPWPVAGVVVLLDLSAPLDGGRAGISVVLNVGVVLEEEGEDEDDPLEAEDEDAEPSGELEYDGGVLLPHVGLEAAEEVAGSGEDEHRDGALKDGGQDGGHHVGGVPLAPPSGGGGAARDGADDGESVEEDEKEAADGGEEAEGESEEDAARGSAQEDVVAEEEHFVGVRG</sequence>
<protein>
    <submittedName>
        <fullName evidence="2">Uncharacterized protein</fullName>
    </submittedName>
</protein>
<feature type="compositionally biased region" description="Basic and acidic residues" evidence="1">
    <location>
        <begin position="174"/>
        <end position="183"/>
    </location>
</feature>
<comment type="caution">
    <text evidence="2">The sequence shown here is derived from an EMBL/GenBank/DDBJ whole genome shotgun (WGS) entry which is preliminary data.</text>
</comment>
<evidence type="ECO:0000256" key="1">
    <source>
        <dbReference type="SAM" id="MobiDB-lite"/>
    </source>
</evidence>
<evidence type="ECO:0000313" key="3">
    <source>
        <dbReference type="Proteomes" id="UP001345219"/>
    </source>
</evidence>
<feature type="compositionally biased region" description="Acidic residues" evidence="1">
    <location>
        <begin position="135"/>
        <end position="160"/>
    </location>
</feature>
<organism evidence="2 3">
    <name type="scientific">Trapa incisa</name>
    <dbReference type="NCBI Taxonomy" id="236973"/>
    <lineage>
        <taxon>Eukaryota</taxon>
        <taxon>Viridiplantae</taxon>
        <taxon>Streptophyta</taxon>
        <taxon>Embryophyta</taxon>
        <taxon>Tracheophyta</taxon>
        <taxon>Spermatophyta</taxon>
        <taxon>Magnoliopsida</taxon>
        <taxon>eudicotyledons</taxon>
        <taxon>Gunneridae</taxon>
        <taxon>Pentapetalae</taxon>
        <taxon>rosids</taxon>
        <taxon>malvids</taxon>
        <taxon>Myrtales</taxon>
        <taxon>Lythraceae</taxon>
        <taxon>Trapa</taxon>
    </lineage>
</organism>
<keyword evidence="3" id="KW-1185">Reference proteome</keyword>